<keyword evidence="1" id="KW-1133">Transmembrane helix</keyword>
<evidence type="ECO:0000313" key="5">
    <source>
        <dbReference type="Proteomes" id="UP001232343"/>
    </source>
</evidence>
<sequence>MIPAKIDSMTITTIREKGAESIVDWFEQHKQSFYTLGWCYFRNQKQIEEIFYRSIIKLDKELPRFNRETSFEIWATSIFLHTCRELSDEKSLKVSEDGEHRHDLFKALDQLDKDQREAVVITYVIGISREEAAQLLHVSAEKLKELLFSGIQSLKKEWEYGSSSNGCKEYYKNYIDYFERTLERSKKIDVEMHIYHCQDCREDLGSFQDILLTLTERMKNFHVPSGFMENVKDRLAVKEKQEKQKNNKRQRIGLIFVGIITLLIGIEFFTGFMTNHYYARTEKDEQLRAFIQHGMGKRLNMEAESGGVKIKLKSVIADDIQTLIFYEIEDTVGENQYMIDYYEGVSVEDEYKIMSHTTPPRYFPPDLKSDSNNIEKNVYQGKLSLRPLLNDKDTIKFKIIKLHKLIRDDSEQNILIDYENIENKTGEWNFEISVTKRPSIEYTLDVKTEIEGIPVRFDKLTIAPTTTILHSAFNYELPGKRVQNLDFDNLKVVDKILEADLYGNSFVTNDGTWISFQAHFDPLFGEKPKEITVQFNSVYLVYEEQKSIELDASQTYPQTFEYAGSTISIDKVEVGQPTKIVISNHEIKNRAYDQIQFRVMNEDEYEVNSMGIDYEGVLVDKNWIEYDMKKNPFVYEEIEQPRYFVTVQTIELQSNDDEEIVNPKRLEIYEYSTTKYLDDVVNISLE</sequence>
<name>A0ABU0D4L0_9BACI</name>
<keyword evidence="1" id="KW-0472">Membrane</keyword>
<evidence type="ECO:0000313" key="4">
    <source>
        <dbReference type="EMBL" id="MDQ0343334.1"/>
    </source>
</evidence>
<dbReference type="EMBL" id="JAUSUO010000004">
    <property type="protein sequence ID" value="MDQ0343334.1"/>
    <property type="molecule type" value="Genomic_DNA"/>
</dbReference>
<dbReference type="InterPro" id="IPR036388">
    <property type="entry name" value="WH-like_DNA-bd_sf"/>
</dbReference>
<dbReference type="Pfam" id="PF13786">
    <property type="entry name" value="DUF4179"/>
    <property type="match status" value="1"/>
</dbReference>
<gene>
    <name evidence="4" type="ORF">J2S14_002148</name>
</gene>
<dbReference type="InterPro" id="IPR013324">
    <property type="entry name" value="RNA_pol_sigma_r3/r4-like"/>
</dbReference>
<reference evidence="4 5" key="1">
    <citation type="submission" date="2023-07" db="EMBL/GenBank/DDBJ databases">
        <title>Genomic Encyclopedia of Type Strains, Phase IV (KMG-IV): sequencing the most valuable type-strain genomes for metagenomic binning, comparative biology and taxonomic classification.</title>
        <authorList>
            <person name="Goeker M."/>
        </authorList>
    </citation>
    <scope>NUCLEOTIDE SEQUENCE [LARGE SCALE GENOMIC DNA]</scope>
    <source>
        <strain evidence="4 5">DSM 27848</strain>
    </source>
</reference>
<proteinExistence type="predicted"/>
<keyword evidence="5" id="KW-1185">Reference proteome</keyword>
<dbReference type="Gene3D" id="1.10.10.1320">
    <property type="entry name" value="Anti-sigma factor, zinc-finger domain"/>
    <property type="match status" value="1"/>
</dbReference>
<dbReference type="Pfam" id="PF18705">
    <property type="entry name" value="DUF5643"/>
    <property type="match status" value="1"/>
</dbReference>
<feature type="domain" description="DUF5643" evidence="3">
    <location>
        <begin position="440"/>
        <end position="551"/>
    </location>
</feature>
<dbReference type="Gene3D" id="1.10.10.10">
    <property type="entry name" value="Winged helix-like DNA-binding domain superfamily/Winged helix DNA-binding domain"/>
    <property type="match status" value="1"/>
</dbReference>
<dbReference type="InterPro" id="IPR014284">
    <property type="entry name" value="RNA_pol_sigma-70_dom"/>
</dbReference>
<comment type="caution">
    <text evidence="4">The sequence shown here is derived from an EMBL/GenBank/DDBJ whole genome shotgun (WGS) entry which is preliminary data.</text>
</comment>
<evidence type="ECO:0000259" key="3">
    <source>
        <dbReference type="Pfam" id="PF18705"/>
    </source>
</evidence>
<organism evidence="4 5">
    <name type="scientific">Lederbergia wuyishanensis</name>
    <dbReference type="NCBI Taxonomy" id="1347903"/>
    <lineage>
        <taxon>Bacteria</taxon>
        <taxon>Bacillati</taxon>
        <taxon>Bacillota</taxon>
        <taxon>Bacilli</taxon>
        <taxon>Bacillales</taxon>
        <taxon>Bacillaceae</taxon>
        <taxon>Lederbergia</taxon>
    </lineage>
</organism>
<dbReference type="InterPro" id="IPR040680">
    <property type="entry name" value="DUF5643"/>
</dbReference>
<dbReference type="Gene3D" id="2.60.40.1630">
    <property type="entry name" value="bacillus anthracis domain"/>
    <property type="match status" value="1"/>
</dbReference>
<dbReference type="Proteomes" id="UP001232343">
    <property type="component" value="Unassembled WGS sequence"/>
</dbReference>
<dbReference type="NCBIfam" id="TIGR02937">
    <property type="entry name" value="sigma70-ECF"/>
    <property type="match status" value="1"/>
</dbReference>
<dbReference type="RefSeq" id="WP_244681686.1">
    <property type="nucleotide sequence ID" value="NZ_JALIRM010000008.1"/>
</dbReference>
<keyword evidence="1" id="KW-0812">Transmembrane</keyword>
<evidence type="ECO:0000259" key="2">
    <source>
        <dbReference type="Pfam" id="PF13786"/>
    </source>
</evidence>
<protein>
    <submittedName>
        <fullName evidence="4">RNA polymerase sigma factor (Sigma-70 family)</fullName>
    </submittedName>
</protein>
<dbReference type="SUPFAM" id="SSF88659">
    <property type="entry name" value="Sigma3 and sigma4 domains of RNA polymerase sigma factors"/>
    <property type="match status" value="1"/>
</dbReference>
<evidence type="ECO:0000256" key="1">
    <source>
        <dbReference type="SAM" id="Phobius"/>
    </source>
</evidence>
<feature type="transmembrane region" description="Helical" evidence="1">
    <location>
        <begin position="252"/>
        <end position="273"/>
    </location>
</feature>
<dbReference type="InterPro" id="IPR041916">
    <property type="entry name" value="Anti_sigma_zinc_sf"/>
</dbReference>
<accession>A0ABU0D4L0</accession>
<dbReference type="InterPro" id="IPR025436">
    <property type="entry name" value="DUF4179"/>
</dbReference>
<feature type="domain" description="DUF4179" evidence="2">
    <location>
        <begin position="245"/>
        <end position="330"/>
    </location>
</feature>